<proteinExistence type="inferred from homology"/>
<protein>
    <recommendedName>
        <fullName evidence="5">CRC domain-containing protein</fullName>
    </recommendedName>
</protein>
<keyword evidence="3" id="KW-0539">Nucleus</keyword>
<feature type="compositionally biased region" description="Polar residues" evidence="4">
    <location>
        <begin position="421"/>
        <end position="446"/>
    </location>
</feature>
<dbReference type="InterPro" id="IPR028307">
    <property type="entry name" value="Lin-54_fam"/>
</dbReference>
<evidence type="ECO:0000313" key="6">
    <source>
        <dbReference type="EnsemblPlants" id="LPERR02G10060.1"/>
    </source>
</evidence>
<name>A0A0D9VEP8_9ORYZ</name>
<dbReference type="GO" id="GO:0005634">
    <property type="term" value="C:nucleus"/>
    <property type="evidence" value="ECO:0007669"/>
    <property type="project" value="UniProtKB-SubCell"/>
</dbReference>
<reference evidence="7" key="2">
    <citation type="submission" date="2013-12" db="EMBL/GenBank/DDBJ databases">
        <authorList>
            <person name="Yu Y."/>
            <person name="Lee S."/>
            <person name="de Baynast K."/>
            <person name="Wissotski M."/>
            <person name="Liu L."/>
            <person name="Talag J."/>
            <person name="Goicoechea J."/>
            <person name="Angelova A."/>
            <person name="Jetty R."/>
            <person name="Kudrna D."/>
            <person name="Golser W."/>
            <person name="Rivera L."/>
            <person name="Zhang J."/>
            <person name="Wing R."/>
        </authorList>
    </citation>
    <scope>NUCLEOTIDE SEQUENCE</scope>
</reference>
<dbReference type="Pfam" id="PF03638">
    <property type="entry name" value="TCR"/>
    <property type="match status" value="1"/>
</dbReference>
<dbReference type="PANTHER" id="PTHR12446:SF35">
    <property type="entry name" value="OS02G0274600 PROTEIN"/>
    <property type="match status" value="1"/>
</dbReference>
<feature type="compositionally biased region" description="Basic and acidic residues" evidence="4">
    <location>
        <begin position="323"/>
        <end position="335"/>
    </location>
</feature>
<comment type="similarity">
    <text evidence="2">Belongs to the lin-54 family.</text>
</comment>
<feature type="compositionally biased region" description="Basic and acidic residues" evidence="4">
    <location>
        <begin position="292"/>
        <end position="310"/>
    </location>
</feature>
<reference evidence="6 7" key="1">
    <citation type="submission" date="2012-08" db="EMBL/GenBank/DDBJ databases">
        <title>Oryza genome evolution.</title>
        <authorList>
            <person name="Wing R.A."/>
        </authorList>
    </citation>
    <scope>NUCLEOTIDE SEQUENCE</scope>
</reference>
<dbReference type="GO" id="GO:0006355">
    <property type="term" value="P:regulation of DNA-templated transcription"/>
    <property type="evidence" value="ECO:0007669"/>
    <property type="project" value="TreeGrafter"/>
</dbReference>
<evidence type="ECO:0000259" key="5">
    <source>
        <dbReference type="PROSITE" id="PS51634"/>
    </source>
</evidence>
<dbReference type="STRING" id="77586.A0A0D9VEP8"/>
<dbReference type="Gramene" id="LPERR02G10060.1">
    <property type="protein sequence ID" value="LPERR02G10060.1"/>
    <property type="gene ID" value="LPERR02G10060"/>
</dbReference>
<evidence type="ECO:0000313" key="7">
    <source>
        <dbReference type="Proteomes" id="UP000032180"/>
    </source>
</evidence>
<reference evidence="6" key="3">
    <citation type="submission" date="2015-04" db="UniProtKB">
        <authorList>
            <consortium name="EnsemblPlants"/>
        </authorList>
    </citation>
    <scope>IDENTIFICATION</scope>
</reference>
<dbReference type="Proteomes" id="UP000032180">
    <property type="component" value="Chromosome 2"/>
</dbReference>
<accession>A0A0D9VEP8</accession>
<dbReference type="AlphaFoldDB" id="A0A0D9VEP8"/>
<dbReference type="PANTHER" id="PTHR12446">
    <property type="entry name" value="TESMIN/TSO1-RELATED"/>
    <property type="match status" value="1"/>
</dbReference>
<evidence type="ECO:0000256" key="3">
    <source>
        <dbReference type="ARBA" id="ARBA00023242"/>
    </source>
</evidence>
<dbReference type="eggNOG" id="KOG1171">
    <property type="taxonomic scope" value="Eukaryota"/>
</dbReference>
<evidence type="ECO:0000256" key="1">
    <source>
        <dbReference type="ARBA" id="ARBA00004123"/>
    </source>
</evidence>
<feature type="domain" description="CRC" evidence="5">
    <location>
        <begin position="19"/>
        <end position="147"/>
    </location>
</feature>
<dbReference type="PROSITE" id="PS51634">
    <property type="entry name" value="CRC"/>
    <property type="match status" value="1"/>
</dbReference>
<organism evidence="6 7">
    <name type="scientific">Leersia perrieri</name>
    <dbReference type="NCBI Taxonomy" id="77586"/>
    <lineage>
        <taxon>Eukaryota</taxon>
        <taxon>Viridiplantae</taxon>
        <taxon>Streptophyta</taxon>
        <taxon>Embryophyta</taxon>
        <taxon>Tracheophyta</taxon>
        <taxon>Spermatophyta</taxon>
        <taxon>Magnoliopsida</taxon>
        <taxon>Liliopsida</taxon>
        <taxon>Poales</taxon>
        <taxon>Poaceae</taxon>
        <taxon>BOP clade</taxon>
        <taxon>Oryzoideae</taxon>
        <taxon>Oryzeae</taxon>
        <taxon>Oryzinae</taxon>
        <taxon>Leersia</taxon>
    </lineage>
</organism>
<evidence type="ECO:0000256" key="2">
    <source>
        <dbReference type="ARBA" id="ARBA00007267"/>
    </source>
</evidence>
<feature type="region of interest" description="Disordered" evidence="4">
    <location>
        <begin position="1"/>
        <end position="26"/>
    </location>
</feature>
<feature type="region of interest" description="Disordered" evidence="4">
    <location>
        <begin position="416"/>
        <end position="455"/>
    </location>
</feature>
<feature type="region of interest" description="Disordered" evidence="4">
    <location>
        <begin position="273"/>
        <end position="342"/>
    </location>
</feature>
<comment type="subcellular location">
    <subcellularLocation>
        <location evidence="1">Nucleus</location>
    </subcellularLocation>
</comment>
<sequence length="455" mass="49951">MPNVGSGSAPMALPPPQQQKKKTVPTQRQWPMAFIPPYCECFAARVYCDGCHCSSCGNNNENENIRKEAIEALLLRNPLAFQPKIENGPNAVNVRKDNSGAVPAIPKHNKGCHCKKSECLKKYCECFQANILCSKNCGCQDCKNFEGSQERQALIQMNNASDRNHIHEAAQFATNGAIGSLGYRSSPVCGKKSQENSHGEQIMSEPQFQLADHSDVSQLTPSCIGFGGDQSKSSKMIYRSPLVNTIPLIEVNDLVKHVLVACRKATEAFPTKADNKVEMQTEKQSQSNDEINNDKNKEQNLKEAFVKDTQDEASTDQQNINERGPHLDNGSKDSRPASPGTQALMCDEQDTTFGNDYRNPFVVPSGDQGISELNADQEKIVLTGLREYLRVLITRGNINATKSSSEAAMELDSRRHHGATTVFSQDNSMSSNCPETLGNNQTSMSNDEQKGKSVG</sequence>
<keyword evidence="7" id="KW-1185">Reference proteome</keyword>
<evidence type="ECO:0000256" key="4">
    <source>
        <dbReference type="SAM" id="MobiDB-lite"/>
    </source>
</evidence>
<dbReference type="SMART" id="SM01114">
    <property type="entry name" value="CXC"/>
    <property type="match status" value="2"/>
</dbReference>
<dbReference type="InterPro" id="IPR033467">
    <property type="entry name" value="Tesmin/TSO1-like_CXC"/>
</dbReference>
<dbReference type="EnsemblPlants" id="LPERR02G10060.1">
    <property type="protein sequence ID" value="LPERR02G10060.1"/>
    <property type="gene ID" value="LPERR02G10060"/>
</dbReference>
<dbReference type="InterPro" id="IPR005172">
    <property type="entry name" value="CRC"/>
</dbReference>